<accession>A0A0H3ZKW2</accession>
<feature type="region of interest" description="Disordered" evidence="1">
    <location>
        <begin position="1"/>
        <end position="25"/>
    </location>
</feature>
<feature type="compositionally biased region" description="Polar residues" evidence="1">
    <location>
        <begin position="12"/>
        <end position="25"/>
    </location>
</feature>
<dbReference type="EMBL" id="KP795509">
    <property type="protein sequence ID" value="AKN36743.1"/>
    <property type="molecule type" value="Genomic_DNA"/>
</dbReference>
<protein>
    <submittedName>
        <fullName evidence="2">Uncharacterized protein</fullName>
    </submittedName>
</protein>
<reference evidence="2" key="1">
    <citation type="journal article" date="2015" name="MBio">
        <title>Eco-Evolutionary Dynamics of Episomes among Ecologically Cohesive Bacterial Populations.</title>
        <authorList>
            <person name="Xue H."/>
            <person name="Cordero O.X."/>
            <person name="Camas F.M."/>
            <person name="Trimble W."/>
            <person name="Meyer F."/>
            <person name="Guglielmini J."/>
            <person name="Rocha E.P."/>
            <person name="Polz M.F."/>
        </authorList>
    </citation>
    <scope>NUCLEOTIDE SEQUENCE</scope>
    <source>
        <strain evidence="2">FF_172</strain>
    </source>
</reference>
<name>A0A0H3ZKW2_VIBSP</name>
<evidence type="ECO:0000313" key="2">
    <source>
        <dbReference type="EMBL" id="AKN36743.1"/>
    </source>
</evidence>
<sequence length="38" mass="4265">MLKNKKKGGFFPTNTKRNNLPKNGKTTFTSVKPLLVCI</sequence>
<proteinExistence type="predicted"/>
<evidence type="ECO:0000256" key="1">
    <source>
        <dbReference type="SAM" id="MobiDB-lite"/>
    </source>
</evidence>
<organism evidence="2">
    <name type="scientific">Vibrio splendidus</name>
    <dbReference type="NCBI Taxonomy" id="29497"/>
    <lineage>
        <taxon>Bacteria</taxon>
        <taxon>Pseudomonadati</taxon>
        <taxon>Pseudomonadota</taxon>
        <taxon>Gammaproteobacteria</taxon>
        <taxon>Vibrionales</taxon>
        <taxon>Vibrionaceae</taxon>
        <taxon>Vibrio</taxon>
    </lineage>
</organism>
<dbReference type="AlphaFoldDB" id="A0A0H3ZKW2"/>